<dbReference type="Gene3D" id="3.40.50.300">
    <property type="entry name" value="P-loop containing nucleotide triphosphate hydrolases"/>
    <property type="match status" value="2"/>
</dbReference>
<feature type="transmembrane region" description="Helical" evidence="7">
    <location>
        <begin position="1162"/>
        <end position="1183"/>
    </location>
</feature>
<dbReference type="PANTHER" id="PTHR19229">
    <property type="entry name" value="ATP-BINDING CASSETTE TRANSPORTER SUBFAMILY A ABCA"/>
    <property type="match status" value="1"/>
</dbReference>
<evidence type="ECO:0000256" key="3">
    <source>
        <dbReference type="ARBA" id="ARBA00022741"/>
    </source>
</evidence>
<organism evidence="9 10">
    <name type="scientific">Drosophila erecta</name>
    <name type="common">Fruit fly</name>
    <dbReference type="NCBI Taxonomy" id="7220"/>
    <lineage>
        <taxon>Eukaryota</taxon>
        <taxon>Metazoa</taxon>
        <taxon>Ecdysozoa</taxon>
        <taxon>Arthropoda</taxon>
        <taxon>Hexapoda</taxon>
        <taxon>Insecta</taxon>
        <taxon>Pterygota</taxon>
        <taxon>Neoptera</taxon>
        <taxon>Endopterygota</taxon>
        <taxon>Diptera</taxon>
        <taxon>Brachycera</taxon>
        <taxon>Muscomorpha</taxon>
        <taxon>Ephydroidea</taxon>
        <taxon>Drosophilidae</taxon>
        <taxon>Drosophila</taxon>
        <taxon>Sophophora</taxon>
    </lineage>
</organism>
<dbReference type="GO" id="GO:0016887">
    <property type="term" value="F:ATP hydrolysis activity"/>
    <property type="evidence" value="ECO:0007669"/>
    <property type="project" value="InterPro"/>
</dbReference>
<dbReference type="InterPro" id="IPR003439">
    <property type="entry name" value="ABC_transporter-like_ATP-bd"/>
</dbReference>
<dbReference type="OrthoDB" id="10255969at2759"/>
<dbReference type="PROSITE" id="PS50893">
    <property type="entry name" value="ABC_TRANSPORTER_2"/>
    <property type="match status" value="2"/>
</dbReference>
<dbReference type="GO" id="GO:0140359">
    <property type="term" value="F:ABC-type transporter activity"/>
    <property type="evidence" value="ECO:0007669"/>
    <property type="project" value="InterPro"/>
</dbReference>
<dbReference type="SUPFAM" id="SSF52540">
    <property type="entry name" value="P-loop containing nucleoside triphosphate hydrolases"/>
    <property type="match status" value="2"/>
</dbReference>
<dbReference type="GO" id="GO:0005319">
    <property type="term" value="F:lipid transporter activity"/>
    <property type="evidence" value="ECO:0007669"/>
    <property type="project" value="TreeGrafter"/>
</dbReference>
<feature type="domain" description="ABC transporter" evidence="8">
    <location>
        <begin position="1349"/>
        <end position="1594"/>
    </location>
</feature>
<dbReference type="InterPro" id="IPR056264">
    <property type="entry name" value="R2_ABCA1-4-like"/>
</dbReference>
<keyword evidence="2 7" id="KW-0812">Transmembrane</keyword>
<keyword evidence="10" id="KW-1185">Reference proteome</keyword>
<evidence type="ECO:0000313" key="10">
    <source>
        <dbReference type="Proteomes" id="UP000008711"/>
    </source>
</evidence>
<dbReference type="HOGENOM" id="CLU_000604_19_1_1"/>
<keyword evidence="3" id="KW-0547">Nucleotide-binding</keyword>
<keyword evidence="5 7" id="KW-1133">Transmembrane helix</keyword>
<dbReference type="Pfam" id="PF23321">
    <property type="entry name" value="R1_ABCA1"/>
    <property type="match status" value="1"/>
</dbReference>
<evidence type="ECO:0000256" key="6">
    <source>
        <dbReference type="ARBA" id="ARBA00023136"/>
    </source>
</evidence>
<protein>
    <recommendedName>
        <fullName evidence="8">ABC transporter domain-containing protein</fullName>
    </recommendedName>
</protein>
<feature type="transmembrane region" description="Helical" evidence="7">
    <location>
        <begin position="355"/>
        <end position="380"/>
    </location>
</feature>
<keyword evidence="4" id="KW-0067">ATP-binding</keyword>
<dbReference type="InterPro" id="IPR013525">
    <property type="entry name" value="ABC2_TM"/>
</dbReference>
<feature type="transmembrane region" description="Helical" evidence="7">
    <location>
        <begin position="913"/>
        <end position="937"/>
    </location>
</feature>
<feature type="domain" description="ABC transporter" evidence="8">
    <location>
        <begin position="543"/>
        <end position="775"/>
    </location>
</feature>
<feature type="transmembrane region" description="Helical" evidence="7">
    <location>
        <begin position="1195"/>
        <end position="1213"/>
    </location>
</feature>
<dbReference type="Proteomes" id="UP000008711">
    <property type="component" value="Unassembled WGS sequence"/>
</dbReference>
<comment type="subcellular location">
    <subcellularLocation>
        <location evidence="1">Membrane</location>
        <topology evidence="1">Multi-pass membrane protein</topology>
    </subcellularLocation>
</comment>
<feature type="transmembrane region" description="Helical" evidence="7">
    <location>
        <begin position="29"/>
        <end position="50"/>
    </location>
</feature>
<feature type="transmembrane region" description="Helical" evidence="7">
    <location>
        <begin position="324"/>
        <end position="343"/>
    </location>
</feature>
<name>B3NYC4_DROER</name>
<feature type="transmembrane region" description="Helical" evidence="7">
    <location>
        <begin position="1127"/>
        <end position="1150"/>
    </location>
</feature>
<dbReference type="FunFam" id="3.40.50.300:FF:003777">
    <property type="entry name" value="ABC transporter, putative"/>
    <property type="match status" value="1"/>
</dbReference>
<dbReference type="InterPro" id="IPR003593">
    <property type="entry name" value="AAA+_ATPase"/>
</dbReference>
<feature type="transmembrane region" description="Helical" evidence="7">
    <location>
        <begin position="1283"/>
        <end position="1304"/>
    </location>
</feature>
<dbReference type="CDD" id="cd03263">
    <property type="entry name" value="ABC_subfamily_A"/>
    <property type="match status" value="2"/>
</dbReference>
<feature type="transmembrane region" description="Helical" evidence="7">
    <location>
        <begin position="386"/>
        <end position="405"/>
    </location>
</feature>
<reference evidence="9 10" key="1">
    <citation type="journal article" date="2007" name="Nature">
        <title>Evolution of genes and genomes on the Drosophila phylogeny.</title>
        <authorList>
            <consortium name="Drosophila 12 Genomes Consortium"/>
            <person name="Clark A.G."/>
            <person name="Eisen M.B."/>
            <person name="Smith D.R."/>
            <person name="Bergman C.M."/>
            <person name="Oliver B."/>
            <person name="Markow T.A."/>
            <person name="Kaufman T.C."/>
            <person name="Kellis M."/>
            <person name="Gelbart W."/>
            <person name="Iyer V.N."/>
            <person name="Pollard D.A."/>
            <person name="Sackton T.B."/>
            <person name="Larracuente A.M."/>
            <person name="Singh N.D."/>
            <person name="Abad J.P."/>
            <person name="Abt D.N."/>
            <person name="Adryan B."/>
            <person name="Aguade M."/>
            <person name="Akashi H."/>
            <person name="Anderson W.W."/>
            <person name="Aquadro C.F."/>
            <person name="Ardell D.H."/>
            <person name="Arguello R."/>
            <person name="Artieri C.G."/>
            <person name="Barbash D.A."/>
            <person name="Barker D."/>
            <person name="Barsanti P."/>
            <person name="Batterham P."/>
            <person name="Batzoglou S."/>
            <person name="Begun D."/>
            <person name="Bhutkar A."/>
            <person name="Blanco E."/>
            <person name="Bosak S.A."/>
            <person name="Bradley R.K."/>
            <person name="Brand A.D."/>
            <person name="Brent M.R."/>
            <person name="Brooks A.N."/>
            <person name="Brown R.H."/>
            <person name="Butlin R.K."/>
            <person name="Caggese C."/>
            <person name="Calvi B.R."/>
            <person name="Bernardo de Carvalho A."/>
            <person name="Caspi A."/>
            <person name="Castrezana S."/>
            <person name="Celniker S.E."/>
            <person name="Chang J.L."/>
            <person name="Chapple C."/>
            <person name="Chatterji S."/>
            <person name="Chinwalla A."/>
            <person name="Civetta A."/>
            <person name="Clifton S.W."/>
            <person name="Comeron J.M."/>
            <person name="Costello J.C."/>
            <person name="Coyne J.A."/>
            <person name="Daub J."/>
            <person name="David R.G."/>
            <person name="Delcher A.L."/>
            <person name="Delehaunty K."/>
            <person name="Do C.B."/>
            <person name="Ebling H."/>
            <person name="Edwards K."/>
            <person name="Eickbush T."/>
            <person name="Evans J.D."/>
            <person name="Filipski A."/>
            <person name="Findeiss S."/>
            <person name="Freyhult E."/>
            <person name="Fulton L."/>
            <person name="Fulton R."/>
            <person name="Garcia A.C."/>
            <person name="Gardiner A."/>
            <person name="Garfield D.A."/>
            <person name="Garvin B.E."/>
            <person name="Gibson G."/>
            <person name="Gilbert D."/>
            <person name="Gnerre S."/>
            <person name="Godfrey J."/>
            <person name="Good R."/>
            <person name="Gotea V."/>
            <person name="Gravely B."/>
            <person name="Greenberg A.J."/>
            <person name="Griffiths-Jones S."/>
            <person name="Gross S."/>
            <person name="Guigo R."/>
            <person name="Gustafson E.A."/>
            <person name="Haerty W."/>
            <person name="Hahn M.W."/>
            <person name="Halligan D.L."/>
            <person name="Halpern A.L."/>
            <person name="Halter G.M."/>
            <person name="Han M.V."/>
            <person name="Heger A."/>
            <person name="Hillier L."/>
            <person name="Hinrichs A.S."/>
            <person name="Holmes I."/>
            <person name="Hoskins R.A."/>
            <person name="Hubisz M.J."/>
            <person name="Hultmark D."/>
            <person name="Huntley M.A."/>
            <person name="Jaffe D.B."/>
            <person name="Jagadeeshan S."/>
            <person name="Jeck W.R."/>
            <person name="Johnson J."/>
            <person name="Jones C.D."/>
            <person name="Jordan W.C."/>
            <person name="Karpen G.H."/>
            <person name="Kataoka E."/>
            <person name="Keightley P.D."/>
            <person name="Kheradpour P."/>
            <person name="Kirkness E.F."/>
            <person name="Koerich L.B."/>
            <person name="Kristiansen K."/>
            <person name="Kudrna D."/>
            <person name="Kulathinal R.J."/>
            <person name="Kumar S."/>
            <person name="Kwok R."/>
            <person name="Lander E."/>
            <person name="Langley C.H."/>
            <person name="Lapoint R."/>
            <person name="Lazzaro B.P."/>
            <person name="Lee S.J."/>
            <person name="Levesque L."/>
            <person name="Li R."/>
            <person name="Lin C.F."/>
            <person name="Lin M.F."/>
            <person name="Lindblad-Toh K."/>
            <person name="Llopart A."/>
            <person name="Long M."/>
            <person name="Low L."/>
            <person name="Lozovsky E."/>
            <person name="Lu J."/>
            <person name="Luo M."/>
            <person name="Machado C.A."/>
            <person name="Makalowski W."/>
            <person name="Marzo M."/>
            <person name="Matsuda M."/>
            <person name="Matzkin L."/>
            <person name="McAllister B."/>
            <person name="McBride C.S."/>
            <person name="McKernan B."/>
            <person name="McKernan K."/>
            <person name="Mendez-Lago M."/>
            <person name="Minx P."/>
            <person name="Mollenhauer M.U."/>
            <person name="Montooth K."/>
            <person name="Mount S.M."/>
            <person name="Mu X."/>
            <person name="Myers E."/>
            <person name="Negre B."/>
            <person name="Newfeld S."/>
            <person name="Nielsen R."/>
            <person name="Noor M.A."/>
            <person name="O'Grady P."/>
            <person name="Pachter L."/>
            <person name="Papaceit M."/>
            <person name="Parisi M.J."/>
            <person name="Parisi M."/>
            <person name="Parts L."/>
            <person name="Pedersen J.S."/>
            <person name="Pesole G."/>
            <person name="Phillippy A.M."/>
            <person name="Ponting C.P."/>
            <person name="Pop M."/>
            <person name="Porcelli D."/>
            <person name="Powell J.R."/>
            <person name="Prohaska S."/>
            <person name="Pruitt K."/>
            <person name="Puig M."/>
            <person name="Quesneville H."/>
            <person name="Ram K.R."/>
            <person name="Rand D."/>
            <person name="Rasmussen M.D."/>
            <person name="Reed L.K."/>
            <person name="Reenan R."/>
            <person name="Reily A."/>
            <person name="Remington K.A."/>
            <person name="Rieger T.T."/>
            <person name="Ritchie M.G."/>
            <person name="Robin C."/>
            <person name="Rogers Y.H."/>
            <person name="Rohde C."/>
            <person name="Rozas J."/>
            <person name="Rubenfield M.J."/>
            <person name="Ruiz A."/>
            <person name="Russo S."/>
            <person name="Salzberg S.L."/>
            <person name="Sanchez-Gracia A."/>
            <person name="Saranga D.J."/>
            <person name="Sato H."/>
            <person name="Schaeffer S.W."/>
            <person name="Schatz M.C."/>
            <person name="Schlenke T."/>
            <person name="Schwartz R."/>
            <person name="Segarra C."/>
            <person name="Singh R.S."/>
            <person name="Sirot L."/>
            <person name="Sirota M."/>
            <person name="Sisneros N.B."/>
            <person name="Smith C.D."/>
            <person name="Smith T.F."/>
            <person name="Spieth J."/>
            <person name="Stage D.E."/>
            <person name="Stark A."/>
            <person name="Stephan W."/>
            <person name="Strausberg R.L."/>
            <person name="Strempel S."/>
            <person name="Sturgill D."/>
            <person name="Sutton G."/>
            <person name="Sutton G.G."/>
            <person name="Tao W."/>
            <person name="Teichmann S."/>
            <person name="Tobari Y.N."/>
            <person name="Tomimura Y."/>
            <person name="Tsolas J.M."/>
            <person name="Valente V.L."/>
            <person name="Venter E."/>
            <person name="Venter J.C."/>
            <person name="Vicario S."/>
            <person name="Vieira F.G."/>
            <person name="Vilella A.J."/>
            <person name="Villasante A."/>
            <person name="Walenz B."/>
            <person name="Wang J."/>
            <person name="Wasserman M."/>
            <person name="Watts T."/>
            <person name="Wilson D."/>
            <person name="Wilson R.K."/>
            <person name="Wing R.A."/>
            <person name="Wolfner M.F."/>
            <person name="Wong A."/>
            <person name="Wong G.K."/>
            <person name="Wu C.I."/>
            <person name="Wu G."/>
            <person name="Yamamoto D."/>
            <person name="Yang H.P."/>
            <person name="Yang S.P."/>
            <person name="Yorke J.A."/>
            <person name="Yoshida K."/>
            <person name="Zdobnov E."/>
            <person name="Zhang P."/>
            <person name="Zhang Y."/>
            <person name="Zimin A.V."/>
            <person name="Baldwin J."/>
            <person name="Abdouelleil A."/>
            <person name="Abdulkadir J."/>
            <person name="Abebe A."/>
            <person name="Abera B."/>
            <person name="Abreu J."/>
            <person name="Acer S.C."/>
            <person name="Aftuck L."/>
            <person name="Alexander A."/>
            <person name="An P."/>
            <person name="Anderson E."/>
            <person name="Anderson S."/>
            <person name="Arachi H."/>
            <person name="Azer M."/>
            <person name="Bachantsang P."/>
            <person name="Barry A."/>
            <person name="Bayul T."/>
            <person name="Berlin A."/>
            <person name="Bessette D."/>
            <person name="Bloom T."/>
            <person name="Blye J."/>
            <person name="Boguslavskiy L."/>
            <person name="Bonnet C."/>
            <person name="Boukhgalter B."/>
            <person name="Bourzgui I."/>
            <person name="Brown A."/>
            <person name="Cahill P."/>
            <person name="Channer S."/>
            <person name="Cheshatsang Y."/>
            <person name="Chuda L."/>
            <person name="Citroen M."/>
            <person name="Collymore A."/>
            <person name="Cooke P."/>
            <person name="Costello M."/>
            <person name="D'Aco K."/>
            <person name="Daza R."/>
            <person name="De Haan G."/>
            <person name="DeGray S."/>
            <person name="DeMaso C."/>
            <person name="Dhargay N."/>
            <person name="Dooley K."/>
            <person name="Dooley E."/>
            <person name="Doricent M."/>
            <person name="Dorje P."/>
            <person name="Dorjee K."/>
            <person name="Dupes A."/>
            <person name="Elong R."/>
            <person name="Falk J."/>
            <person name="Farina A."/>
            <person name="Faro S."/>
            <person name="Ferguson D."/>
            <person name="Fisher S."/>
            <person name="Foley C.D."/>
            <person name="Franke A."/>
            <person name="Friedrich D."/>
            <person name="Gadbois L."/>
            <person name="Gearin G."/>
            <person name="Gearin C.R."/>
            <person name="Giannoukos G."/>
            <person name="Goode T."/>
            <person name="Graham J."/>
            <person name="Grandbois E."/>
            <person name="Grewal S."/>
            <person name="Gyaltsen K."/>
            <person name="Hafez N."/>
            <person name="Hagos B."/>
            <person name="Hall J."/>
            <person name="Henson C."/>
            <person name="Hollinger A."/>
            <person name="Honan T."/>
            <person name="Huard M.D."/>
            <person name="Hughes L."/>
            <person name="Hurhula B."/>
            <person name="Husby M.E."/>
            <person name="Kamat A."/>
            <person name="Kanga B."/>
            <person name="Kashin S."/>
            <person name="Khazanovich D."/>
            <person name="Kisner P."/>
            <person name="Lance K."/>
            <person name="Lara M."/>
            <person name="Lee W."/>
            <person name="Lennon N."/>
            <person name="Letendre F."/>
            <person name="LeVine R."/>
            <person name="Lipovsky A."/>
            <person name="Liu X."/>
            <person name="Liu J."/>
            <person name="Liu S."/>
            <person name="Lokyitsang T."/>
            <person name="Lokyitsang Y."/>
            <person name="Lubonja R."/>
            <person name="Lui A."/>
            <person name="MacDonald P."/>
            <person name="Magnisalis V."/>
            <person name="Maru K."/>
            <person name="Matthews C."/>
            <person name="McCusker W."/>
            <person name="McDonough S."/>
            <person name="Mehta T."/>
            <person name="Meldrim J."/>
            <person name="Meneus L."/>
            <person name="Mihai O."/>
            <person name="Mihalev A."/>
            <person name="Mihova T."/>
            <person name="Mittelman R."/>
            <person name="Mlenga V."/>
            <person name="Montmayeur A."/>
            <person name="Mulrain L."/>
            <person name="Navidi A."/>
            <person name="Naylor J."/>
            <person name="Negash T."/>
            <person name="Nguyen T."/>
            <person name="Nguyen N."/>
            <person name="Nicol R."/>
            <person name="Norbu C."/>
            <person name="Norbu N."/>
            <person name="Novod N."/>
            <person name="O'Neill B."/>
            <person name="Osman S."/>
            <person name="Markiewicz E."/>
            <person name="Oyono O.L."/>
            <person name="Patti C."/>
            <person name="Phunkhang P."/>
            <person name="Pierre F."/>
            <person name="Priest M."/>
            <person name="Raghuraman S."/>
            <person name="Rege F."/>
            <person name="Reyes R."/>
            <person name="Rise C."/>
            <person name="Rogov P."/>
            <person name="Ross K."/>
            <person name="Ryan E."/>
            <person name="Settipalli S."/>
            <person name="Shea T."/>
            <person name="Sherpa N."/>
            <person name="Shi L."/>
            <person name="Shih D."/>
            <person name="Sparrow T."/>
            <person name="Spaulding J."/>
            <person name="Stalker J."/>
            <person name="Stange-Thomann N."/>
            <person name="Stavropoulos S."/>
            <person name="Stone C."/>
            <person name="Strader C."/>
            <person name="Tesfaye S."/>
            <person name="Thomson T."/>
            <person name="Thoulutsang Y."/>
            <person name="Thoulutsang D."/>
            <person name="Topham K."/>
            <person name="Topping I."/>
            <person name="Tsamla T."/>
            <person name="Vassiliev H."/>
            <person name="Vo A."/>
            <person name="Wangchuk T."/>
            <person name="Wangdi T."/>
            <person name="Weiand M."/>
            <person name="Wilkinson J."/>
            <person name="Wilson A."/>
            <person name="Yadav S."/>
            <person name="Young G."/>
            <person name="Yu Q."/>
            <person name="Zembek L."/>
            <person name="Zhong D."/>
            <person name="Zimmer A."/>
            <person name="Zwirko Z."/>
            <person name="Jaffe D.B."/>
            <person name="Alvarez P."/>
            <person name="Brockman W."/>
            <person name="Butler J."/>
            <person name="Chin C."/>
            <person name="Gnerre S."/>
            <person name="Grabherr M."/>
            <person name="Kleber M."/>
            <person name="Mauceli E."/>
            <person name="MacCallum I."/>
        </authorList>
    </citation>
    <scope>NUCLEOTIDE SEQUENCE [LARGE SCALE GENOMIC DNA]</scope>
    <source>
        <strain evidence="9 10">TSC#14021-0224.01</strain>
    </source>
</reference>
<evidence type="ECO:0000256" key="7">
    <source>
        <dbReference type="SAM" id="Phobius"/>
    </source>
</evidence>
<dbReference type="Pfam" id="PF00005">
    <property type="entry name" value="ABC_tran"/>
    <property type="match status" value="2"/>
</dbReference>
<accession>B3NYC4</accession>
<dbReference type="EMBL" id="CH954180">
    <property type="protein sequence ID" value="EDV47603.2"/>
    <property type="molecule type" value="Genomic_DNA"/>
</dbReference>
<reference evidence="9 10" key="2">
    <citation type="journal article" date="2008" name="Bioinformatics">
        <title>Assembly reconciliation.</title>
        <authorList>
            <person name="Zimin A.V."/>
            <person name="Smith D.R."/>
            <person name="Sutton G."/>
            <person name="Yorke J.A."/>
        </authorList>
    </citation>
    <scope>NUCLEOTIDE SEQUENCE [LARGE SCALE GENOMIC DNA]</scope>
    <source>
        <strain evidence="9 10">TSC#14021-0224.01</strain>
    </source>
</reference>
<dbReference type="GO" id="GO:0005524">
    <property type="term" value="F:ATP binding"/>
    <property type="evidence" value="ECO:0007669"/>
    <property type="project" value="UniProtKB-KW"/>
</dbReference>
<feature type="transmembrane region" description="Helical" evidence="7">
    <location>
        <begin position="1081"/>
        <end position="1106"/>
    </location>
</feature>
<evidence type="ECO:0000256" key="1">
    <source>
        <dbReference type="ARBA" id="ARBA00004141"/>
    </source>
</evidence>
<feature type="transmembrane region" description="Helical" evidence="7">
    <location>
        <begin position="1225"/>
        <end position="1243"/>
    </location>
</feature>
<dbReference type="InterPro" id="IPR027417">
    <property type="entry name" value="P-loop_NTPase"/>
</dbReference>
<sequence>MMTVRGYIRKFLLMNWKNHKLQLANPLELVVILLLPPLFTLLAVLMRFFIPVDPRSDRVYDPIDLDRSWMQMIDKLERARQVADMHNVMGNPFTPHLIIGWAPKRYTIFQAMMRRVEKQVDPMTMVGFEDCEKMRESMIQNSLFAGICFDGTPFDENEVFEEDTLESTTNILPMLNYTILLPSELRLLDGDFRMANWMTLYNDDPHTYVLIRLNQPYEGGFVGYVREGFIRLQKAVSESFLLLTSHKSLPTIQIRRFPVTGRKQDPLMGNLDYGMSFIIIIGFLFPAQLLVWQVVSEKQTQVRQFLINMNIGNLIHFVSWYLKGLIYEMISSVIIAGLLKIRWDQDHGVLTQTPWYILLLVLFCYNCATVAFALMVAAFFRNALNAVRVLTILWIMSYLPTFILSNNVEGNIHALRYVSYVLPNVVATLVFEFLIERESIVHLTWEDSGYNLNYNPGPITVTSSAWILILNSLVYCTIGLYVDMWRGGNRSAKKAKKPTDVIASIHEDSYHDRGDSFTHQNQAIGVNSTKIYEVEPSHRRFKVKIKKLCKRFAANDRPALNLFSWNVYENEVTVLMGHNGCGKSTLLKILAGLVVPNRGTVMISTHNIQTERKAALMELGIAFSYDMLLTGFTVLDYMRFICRVKGLHNNIEIDGQSNYYLNVLQIGDLRTKRIRTLTDRDLCLVLICCAFVGNSPIVLIDDIHADLDKNSQSLVWKLINEEKSKRTIILVSNSPALAENIADRMAIMSNGELKCTGTKPFLKNMYGHGYRLTCVKGKNYKMEDLFGMMNSYMPNMSIERDIGYKVTFVLENKYEDQFPMLIDDLERNMQQLGVVSFRIRDTSMEEIFLRFGCEDNEQSGAFQSHENTQILLEEYYSTLAWANEKGRRAGWKLFLLHGRAVILKRWIAALRHWTVLIFEILAMALIAVCTFSGVFIYDRNYELAPLTFNLSQLNTVDAFVELFSDEEDVKDMYAYYTELLYWYDAHVATLTRGRQNAYTLLTQNEFTSHVNSRYIFGATFDEQIVTAWFNNIPLHAAPYALNIVHNAVARHLFDEEATIDVTLTPLPFRTTINSFPPSSHTFGGCLAFGISFVLTFIWPAFSIYLITERGSVLKKQQYLAGVRVCSYWTFTVIYDLLILLILCASVVAMVAIYEDPSHDVMLYAYITLTLVLGGFWVILLAYIMATLCRNPCYGYLWLCGINSVGLVCFSQFYKTDTKNMLFEPTFLAMYTVGTVICKLFMIFEFKLICTDPIVKFTSVEVFKCNSTPNCCIKMDYNTDTAGVYQDLVVLTILDIILLACFFVVEYHSILGFADCRMSSRTQQPSDSNQDSDEFPGVISKDNRAFPEKERAKDLDEVERRKYAAVGIGIVAKYRENQVLRDLDFTVAKSECLSINGANNSGKTTLLKVMVNEMKMNAGQLWIRDCKVNEHPLRCYRMVGYCPQKDSLPPEFTPRELLYIHAMFQGHRHYIGRELSDALLRLMGLTPCWNRSVRMCTSGQIRRLYFAYAVLGSPELICVDGVPAGLDPTGKRIVLMMTSSMQAMGCSFLYTTLTGLDAERLSPRTPLLLEGQLWMIRPMDEGSENYRYGYQVEVRFKRKVNPNVSMSRATWNLINHFPMSPTKKFSAFMEIKFPTAVLKIEREDSMVYQIPLGTTCFSEIFLTLRKDAFEMNIEDYFITRNMLVGFQIFTYDQHQDNP</sequence>
<keyword evidence="6 7" id="KW-0472">Membrane</keyword>
<evidence type="ECO:0000256" key="5">
    <source>
        <dbReference type="ARBA" id="ARBA00022989"/>
    </source>
</evidence>
<evidence type="ECO:0000313" key="9">
    <source>
        <dbReference type="EMBL" id="EDV47603.2"/>
    </source>
</evidence>
<dbReference type="PANTHER" id="PTHR19229:SF250">
    <property type="entry name" value="ABC TRANSPORTER DOMAIN-CONTAINING PROTEIN-RELATED"/>
    <property type="match status" value="1"/>
</dbReference>
<dbReference type="Pfam" id="PF12698">
    <property type="entry name" value="ABC2_membrane_3"/>
    <property type="match status" value="2"/>
</dbReference>
<dbReference type="InterPro" id="IPR026082">
    <property type="entry name" value="ABCA"/>
</dbReference>
<evidence type="ECO:0000259" key="8">
    <source>
        <dbReference type="PROSITE" id="PS50893"/>
    </source>
</evidence>
<dbReference type="GO" id="GO:0016020">
    <property type="term" value="C:membrane"/>
    <property type="evidence" value="ECO:0007669"/>
    <property type="project" value="UniProtKB-SubCell"/>
</dbReference>
<dbReference type="SMART" id="SM00382">
    <property type="entry name" value="AAA"/>
    <property type="match status" value="2"/>
</dbReference>
<gene>
    <name evidence="9" type="primary">Dere\GG19718</name>
    <name evidence="9" type="synonym">dere_GLEANR_4437</name>
    <name evidence="9" type="synonym">GG19718</name>
    <name evidence="9" type="ORF">Dere_GG19718</name>
</gene>
<proteinExistence type="predicted"/>
<dbReference type="KEGG" id="der:6549926"/>
<evidence type="ECO:0000256" key="4">
    <source>
        <dbReference type="ARBA" id="ARBA00022840"/>
    </source>
</evidence>
<evidence type="ECO:0000256" key="2">
    <source>
        <dbReference type="ARBA" id="ARBA00022692"/>
    </source>
</evidence>
<feature type="transmembrane region" description="Helical" evidence="7">
    <location>
        <begin position="273"/>
        <end position="295"/>
    </location>
</feature>
<feature type="transmembrane region" description="Helical" evidence="7">
    <location>
        <begin position="465"/>
        <end position="484"/>
    </location>
</feature>
<dbReference type="eggNOG" id="KOG0059">
    <property type="taxonomic scope" value="Eukaryota"/>
</dbReference>